<comment type="cofactor">
    <cofactor evidence="18 19">
        <name>K(+)</name>
        <dbReference type="ChEBI" id="CHEBI:29103"/>
    </cofactor>
    <text evidence="18 19">Binds 1 potassium ion per subunit.</text>
</comment>
<comment type="function">
    <text evidence="18">Catalyzes the epimerization of the S- and R-forms of NAD(P)HX, a damaged form of NAD(P)H that is a result of enzymatic or heat-dependent hydration. This is a prerequisite for the S-specific NAD(P)H-hydrate dehydratase to allow the repair of both epimers of NAD(P)HX.</text>
</comment>
<dbReference type="Gene3D" id="3.40.1190.20">
    <property type="match status" value="1"/>
</dbReference>
<comment type="catalytic activity">
    <reaction evidence="15 17 19">
        <text>(6S)-NADHX + ADP = AMP + phosphate + NADH + H(+)</text>
        <dbReference type="Rhea" id="RHEA:32223"/>
        <dbReference type="ChEBI" id="CHEBI:15378"/>
        <dbReference type="ChEBI" id="CHEBI:43474"/>
        <dbReference type="ChEBI" id="CHEBI:57945"/>
        <dbReference type="ChEBI" id="CHEBI:64074"/>
        <dbReference type="ChEBI" id="CHEBI:456215"/>
        <dbReference type="ChEBI" id="CHEBI:456216"/>
        <dbReference type="EC" id="4.2.1.136"/>
    </reaction>
</comment>
<keyword evidence="10 17" id="KW-0520">NAD</keyword>
<comment type="subunit">
    <text evidence="17">Homotetramer.</text>
</comment>
<sequence>MQKVYDSCFDLDKRCYDEYGLNEDILMEHAASGMENFIRENFAIGCSVLIVAGKGNNGADGIALARLLYGDYDVRLLLASKPTSDMAKLQLKRAEAVGIKTTKEIADADVVVDAIFGSGLKRELDDETIALVNTLNELSGYKIACDIPTGINEHGNIENVAFKADATFAMGALKKSYFLDSVKDFVGEIRVVNLGVSQKLYDIETKMFVLEKNDLVLPSRKLQSAHKGTFGHVAILCGEKEGAAVISAKASMRFGVGLATLVIQDKVYTPPYLMQSTTLPANTTAIAVGMGLGTFFEESFLEKHIVSNLLPIVIDADALYSKKILSVLSQKRKIVVTPHPKEFISMWKILTGEEVSVDELQEDRFEYVKKFSLQFPNVVLLLKGANTIISYKDQIYINPLGSSKLSKGGSGDVLSGLIASLLAQGYDALHSAIHGSLALTMAAKNFSGSSYAMLPTDLIDEIGKLE</sequence>
<dbReference type="PROSITE" id="PS51383">
    <property type="entry name" value="YJEF_C_3"/>
    <property type="match status" value="1"/>
</dbReference>
<dbReference type="EC" id="5.1.99.6" evidence="19"/>
<evidence type="ECO:0000256" key="13">
    <source>
        <dbReference type="ARBA" id="ARBA00023268"/>
    </source>
</evidence>
<feature type="binding site" evidence="17">
    <location>
        <position position="412"/>
    </location>
    <ligand>
        <name>(6S)-NADPHX</name>
        <dbReference type="ChEBI" id="CHEBI:64076"/>
    </ligand>
</feature>
<keyword evidence="9 18" id="KW-0630">Potassium</keyword>
<evidence type="ECO:0000256" key="17">
    <source>
        <dbReference type="HAMAP-Rule" id="MF_01965"/>
    </source>
</evidence>
<comment type="similarity">
    <text evidence="4 19">In the C-terminal section; belongs to the NnrD/CARKD family.</text>
</comment>
<evidence type="ECO:0000256" key="19">
    <source>
        <dbReference type="PIRNR" id="PIRNR017184"/>
    </source>
</evidence>
<comment type="catalytic activity">
    <reaction evidence="16 17 19">
        <text>(6S)-NADPHX + ADP = AMP + phosphate + NADPH + H(+)</text>
        <dbReference type="Rhea" id="RHEA:32235"/>
        <dbReference type="ChEBI" id="CHEBI:15378"/>
        <dbReference type="ChEBI" id="CHEBI:43474"/>
        <dbReference type="ChEBI" id="CHEBI:57783"/>
        <dbReference type="ChEBI" id="CHEBI:64076"/>
        <dbReference type="ChEBI" id="CHEBI:456215"/>
        <dbReference type="ChEBI" id="CHEBI:456216"/>
        <dbReference type="EC" id="4.2.1.136"/>
    </reaction>
</comment>
<dbReference type="InterPro" id="IPR017953">
    <property type="entry name" value="Carbohydrate_kinase_pred_CS"/>
</dbReference>
<dbReference type="InterPro" id="IPR030677">
    <property type="entry name" value="Nnr"/>
</dbReference>
<feature type="binding site" evidence="17">
    <location>
        <position position="339"/>
    </location>
    <ligand>
        <name>(6S)-NADPHX</name>
        <dbReference type="ChEBI" id="CHEBI:64076"/>
    </ligand>
</feature>
<name>A0A0S4XL44_9BACT</name>
<dbReference type="PANTHER" id="PTHR12592">
    <property type="entry name" value="ATP-DEPENDENT (S)-NAD(P)H-HYDRATE DEHYDRATASE FAMILY MEMBER"/>
    <property type="match status" value="1"/>
</dbReference>
<dbReference type="GO" id="GO:0052856">
    <property type="term" value="F:NAD(P)HX epimerase activity"/>
    <property type="evidence" value="ECO:0007669"/>
    <property type="project" value="UniProtKB-UniRule"/>
</dbReference>
<dbReference type="GO" id="GO:0110051">
    <property type="term" value="P:metabolite repair"/>
    <property type="evidence" value="ECO:0007669"/>
    <property type="project" value="TreeGrafter"/>
</dbReference>
<comment type="cofactor">
    <cofactor evidence="17">
        <name>Mg(2+)</name>
        <dbReference type="ChEBI" id="CHEBI:18420"/>
    </cofactor>
</comment>
<feature type="binding site" evidence="17">
    <location>
        <begin position="383"/>
        <end position="387"/>
    </location>
    <ligand>
        <name>AMP</name>
        <dbReference type="ChEBI" id="CHEBI:456215"/>
    </ligand>
</feature>
<keyword evidence="7 17" id="KW-0067">ATP-binding</keyword>
<evidence type="ECO:0000313" key="22">
    <source>
        <dbReference type="EMBL" id="CUV65035.1"/>
    </source>
</evidence>
<reference evidence="22" key="1">
    <citation type="submission" date="2015-11" db="EMBL/GenBank/DDBJ databases">
        <authorList>
            <person name="Zhang Y."/>
            <person name="Guo Z."/>
        </authorList>
    </citation>
    <scope>NUCLEOTIDE SEQUENCE</scope>
    <source>
        <strain evidence="22">BN30871</strain>
    </source>
</reference>
<dbReference type="GO" id="GO:0046496">
    <property type="term" value="P:nicotinamide nucleotide metabolic process"/>
    <property type="evidence" value="ECO:0007669"/>
    <property type="project" value="UniProtKB-UniRule"/>
</dbReference>
<evidence type="ECO:0000256" key="6">
    <source>
        <dbReference type="ARBA" id="ARBA00022741"/>
    </source>
</evidence>
<dbReference type="EC" id="4.2.1.136" evidence="19"/>
<keyword evidence="5 18" id="KW-0479">Metal-binding</keyword>
<evidence type="ECO:0000256" key="12">
    <source>
        <dbReference type="ARBA" id="ARBA00023239"/>
    </source>
</evidence>
<gene>
    <name evidence="17" type="primary">nnrD</name>
    <name evidence="18" type="synonym">nnrE</name>
    <name evidence="22" type="ORF">BN3087_150052</name>
</gene>
<evidence type="ECO:0000256" key="8">
    <source>
        <dbReference type="ARBA" id="ARBA00022857"/>
    </source>
</evidence>
<dbReference type="AlphaFoldDB" id="A0A0S4XL44"/>
<feature type="domain" description="YjeF N-terminal" evidence="21">
    <location>
        <begin position="8"/>
        <end position="202"/>
    </location>
</feature>
<dbReference type="GO" id="GO:0046872">
    <property type="term" value="F:metal ion binding"/>
    <property type="evidence" value="ECO:0007669"/>
    <property type="project" value="UniProtKB-UniRule"/>
</dbReference>
<dbReference type="InterPro" id="IPR036652">
    <property type="entry name" value="YjeF_N_dom_sf"/>
</dbReference>
<evidence type="ECO:0000256" key="3">
    <source>
        <dbReference type="ARBA" id="ARBA00006001"/>
    </source>
</evidence>
<dbReference type="PROSITE" id="PS01050">
    <property type="entry name" value="YJEF_C_2"/>
    <property type="match status" value="1"/>
</dbReference>
<evidence type="ECO:0000259" key="20">
    <source>
        <dbReference type="PROSITE" id="PS51383"/>
    </source>
</evidence>
<accession>A0A0S4XL44</accession>
<dbReference type="PROSITE" id="PS51385">
    <property type="entry name" value="YJEF_N"/>
    <property type="match status" value="1"/>
</dbReference>
<feature type="binding site" evidence="17">
    <location>
        <position position="291"/>
    </location>
    <ligand>
        <name>(6S)-NADPHX</name>
        <dbReference type="ChEBI" id="CHEBI:64076"/>
    </ligand>
</feature>
<comment type="function">
    <text evidence="14 19">Bifunctional enzyme that catalyzes the epimerization of the S- and R-forms of NAD(P)HX and the dehydration of the S-form of NAD(P)HX at the expense of ADP, which is converted to AMP. This allows the repair of both epimers of NAD(P)HX, a damaged form of NAD(P)H that is a result of enzymatic or heat-dependent hydration.</text>
</comment>
<dbReference type="Gene3D" id="3.40.50.10260">
    <property type="entry name" value="YjeF N-terminal domain"/>
    <property type="match status" value="1"/>
</dbReference>
<feature type="binding site" evidence="18">
    <location>
        <position position="57"/>
    </location>
    <ligand>
        <name>K(+)</name>
        <dbReference type="ChEBI" id="CHEBI:29103"/>
    </ligand>
</feature>
<comment type="function">
    <text evidence="17">Catalyzes the dehydration of the S-form of NAD(P)HX at the expense of ADP, which is converted to AMP. Together with NAD(P)HX epimerase, which catalyzes the epimerization of the S- and R-forms, the enzyme allows the repair of both epimers of NAD(P)HX, a damaged form of NAD(P)H that is a result of enzymatic or heat-dependent hydration.</text>
</comment>
<evidence type="ECO:0000256" key="1">
    <source>
        <dbReference type="ARBA" id="ARBA00000013"/>
    </source>
</evidence>
<dbReference type="SUPFAM" id="SSF53613">
    <property type="entry name" value="Ribokinase-like"/>
    <property type="match status" value="1"/>
</dbReference>
<organism evidence="22">
    <name type="scientific">Sulfurovum sp. enrichment culture clone C5</name>
    <dbReference type="NCBI Taxonomy" id="497650"/>
    <lineage>
        <taxon>Bacteria</taxon>
        <taxon>Pseudomonadati</taxon>
        <taxon>Campylobacterota</taxon>
        <taxon>Epsilonproteobacteria</taxon>
        <taxon>Campylobacterales</taxon>
        <taxon>Sulfurovaceae</taxon>
        <taxon>Sulfurovum</taxon>
        <taxon>environmental samples</taxon>
    </lineage>
</organism>
<keyword evidence="11 18" id="KW-0413">Isomerase</keyword>
<dbReference type="PIRSF" id="PIRSF017184">
    <property type="entry name" value="Nnr"/>
    <property type="match status" value="1"/>
</dbReference>
<feature type="binding site" evidence="17">
    <location>
        <position position="243"/>
    </location>
    <ligand>
        <name>(6S)-NADPHX</name>
        <dbReference type="ChEBI" id="CHEBI:64076"/>
    </ligand>
</feature>
<dbReference type="InterPro" id="IPR000631">
    <property type="entry name" value="CARKD"/>
</dbReference>
<comment type="catalytic activity">
    <reaction evidence="2 18 19">
        <text>(6R)-NADPHX = (6S)-NADPHX</text>
        <dbReference type="Rhea" id="RHEA:32227"/>
        <dbReference type="ChEBI" id="CHEBI:64076"/>
        <dbReference type="ChEBI" id="CHEBI:64077"/>
        <dbReference type="EC" id="5.1.99.6"/>
    </reaction>
</comment>
<evidence type="ECO:0000256" key="16">
    <source>
        <dbReference type="ARBA" id="ARBA00049209"/>
    </source>
</evidence>
<dbReference type="InterPro" id="IPR004443">
    <property type="entry name" value="YjeF_N_dom"/>
</dbReference>
<dbReference type="HAMAP" id="MF_01965">
    <property type="entry name" value="NADHX_dehydratase"/>
    <property type="match status" value="1"/>
</dbReference>
<feature type="binding site" evidence="17">
    <location>
        <position position="411"/>
    </location>
    <ligand>
        <name>AMP</name>
        <dbReference type="ChEBI" id="CHEBI:456215"/>
    </ligand>
</feature>
<dbReference type="GO" id="GO:0005524">
    <property type="term" value="F:ATP binding"/>
    <property type="evidence" value="ECO:0007669"/>
    <property type="project" value="UniProtKB-UniRule"/>
</dbReference>
<feature type="binding site" evidence="18">
    <location>
        <position position="113"/>
    </location>
    <ligand>
        <name>K(+)</name>
        <dbReference type="ChEBI" id="CHEBI:29103"/>
    </ligand>
</feature>
<evidence type="ECO:0000256" key="2">
    <source>
        <dbReference type="ARBA" id="ARBA00000909"/>
    </source>
</evidence>
<evidence type="ECO:0000256" key="7">
    <source>
        <dbReference type="ARBA" id="ARBA00022840"/>
    </source>
</evidence>
<dbReference type="GO" id="GO:0016301">
    <property type="term" value="F:kinase activity"/>
    <property type="evidence" value="ECO:0007669"/>
    <property type="project" value="UniProtKB-KW"/>
</dbReference>
<dbReference type="NCBIfam" id="TIGR00197">
    <property type="entry name" value="yjeF_nterm"/>
    <property type="match status" value="1"/>
</dbReference>
<dbReference type="CDD" id="cd01171">
    <property type="entry name" value="YXKO-related"/>
    <property type="match status" value="1"/>
</dbReference>
<evidence type="ECO:0000256" key="9">
    <source>
        <dbReference type="ARBA" id="ARBA00022958"/>
    </source>
</evidence>
<evidence type="ECO:0000256" key="14">
    <source>
        <dbReference type="ARBA" id="ARBA00025153"/>
    </source>
</evidence>
<keyword evidence="22" id="KW-0808">Transferase</keyword>
<feature type="binding site" evidence="18">
    <location>
        <begin position="56"/>
        <end position="60"/>
    </location>
    <ligand>
        <name>(6S)-NADPHX</name>
        <dbReference type="ChEBI" id="CHEBI:64076"/>
    </ligand>
</feature>
<keyword evidence="22" id="KW-0418">Kinase</keyword>
<protein>
    <recommendedName>
        <fullName evidence="19">Bifunctional NAD(P)H-hydrate repair enzyme</fullName>
    </recommendedName>
    <alternativeName>
        <fullName evidence="19">Nicotinamide nucleotide repair protein</fullName>
    </alternativeName>
    <domain>
        <recommendedName>
            <fullName evidence="19">ADP-dependent (S)-NAD(P)H-hydrate dehydratase</fullName>
            <ecNumber evidence="19">4.2.1.136</ecNumber>
        </recommendedName>
        <alternativeName>
            <fullName evidence="19">ADP-dependent NAD(P)HX dehydratase</fullName>
        </alternativeName>
    </domain>
    <domain>
        <recommendedName>
            <fullName evidence="19">NAD(P)H-hydrate epimerase</fullName>
            <ecNumber evidence="19">5.1.99.6</ecNumber>
        </recommendedName>
    </domain>
</protein>
<dbReference type="SUPFAM" id="SSF64153">
    <property type="entry name" value="YjeF N-terminal domain-like"/>
    <property type="match status" value="1"/>
</dbReference>
<feature type="binding site" evidence="18">
    <location>
        <begin position="117"/>
        <end position="123"/>
    </location>
    <ligand>
        <name>(6S)-NADPHX</name>
        <dbReference type="ChEBI" id="CHEBI:64076"/>
    </ligand>
</feature>
<comment type="similarity">
    <text evidence="17">Belongs to the NnrD/CARKD family.</text>
</comment>
<dbReference type="InterPro" id="IPR029056">
    <property type="entry name" value="Ribokinase-like"/>
</dbReference>
<dbReference type="Pfam" id="PF03853">
    <property type="entry name" value="YjeF_N"/>
    <property type="match status" value="1"/>
</dbReference>
<evidence type="ECO:0000259" key="21">
    <source>
        <dbReference type="PROSITE" id="PS51385"/>
    </source>
</evidence>
<proteinExistence type="inferred from homology"/>
<feature type="binding site" evidence="18">
    <location>
        <position position="149"/>
    </location>
    <ligand>
        <name>K(+)</name>
        <dbReference type="ChEBI" id="CHEBI:29103"/>
    </ligand>
</feature>
<keyword evidence="13" id="KW-0511">Multifunctional enzyme</keyword>
<comment type="similarity">
    <text evidence="18">Belongs to the NnrE/AIBP family.</text>
</comment>
<feature type="binding site" evidence="18">
    <location>
        <position position="146"/>
    </location>
    <ligand>
        <name>(6S)-NADPHX</name>
        <dbReference type="ChEBI" id="CHEBI:64076"/>
    </ligand>
</feature>
<keyword evidence="6 17" id="KW-0547">Nucleotide-binding</keyword>
<feature type="domain" description="YjeF C-terminal" evidence="20">
    <location>
        <begin position="210"/>
        <end position="466"/>
    </location>
</feature>
<dbReference type="EMBL" id="FAXN01000013">
    <property type="protein sequence ID" value="CUV65035.1"/>
    <property type="molecule type" value="Genomic_DNA"/>
</dbReference>
<evidence type="ECO:0000256" key="10">
    <source>
        <dbReference type="ARBA" id="ARBA00023027"/>
    </source>
</evidence>
<dbReference type="HAMAP" id="MF_01966">
    <property type="entry name" value="NADHX_epimerase"/>
    <property type="match status" value="1"/>
</dbReference>
<keyword evidence="8 17" id="KW-0521">NADP</keyword>
<evidence type="ECO:0000256" key="4">
    <source>
        <dbReference type="ARBA" id="ARBA00009524"/>
    </source>
</evidence>
<keyword evidence="12 17" id="KW-0456">Lyase</keyword>
<dbReference type="Pfam" id="PF01256">
    <property type="entry name" value="Carb_kinase"/>
    <property type="match status" value="1"/>
</dbReference>
<evidence type="ECO:0000256" key="5">
    <source>
        <dbReference type="ARBA" id="ARBA00022723"/>
    </source>
</evidence>
<evidence type="ECO:0000256" key="11">
    <source>
        <dbReference type="ARBA" id="ARBA00023235"/>
    </source>
</evidence>
<comment type="caution">
    <text evidence="18">Lacks conserved residue(s) required for the propagation of feature annotation.</text>
</comment>
<dbReference type="GO" id="GO:0052855">
    <property type="term" value="F:ADP-dependent NAD(P)H-hydrate dehydratase activity"/>
    <property type="evidence" value="ECO:0007669"/>
    <property type="project" value="UniProtKB-UniRule"/>
</dbReference>
<comment type="similarity">
    <text evidence="3 19">In the N-terminal section; belongs to the NnrE/AIBP family.</text>
</comment>
<evidence type="ECO:0000256" key="15">
    <source>
        <dbReference type="ARBA" id="ARBA00048238"/>
    </source>
</evidence>
<evidence type="ECO:0000256" key="18">
    <source>
        <dbReference type="HAMAP-Rule" id="MF_01966"/>
    </source>
</evidence>
<dbReference type="NCBIfam" id="TIGR00196">
    <property type="entry name" value="yjeF_cterm"/>
    <property type="match status" value="1"/>
</dbReference>
<comment type="catalytic activity">
    <reaction evidence="1 18 19">
        <text>(6R)-NADHX = (6S)-NADHX</text>
        <dbReference type="Rhea" id="RHEA:32215"/>
        <dbReference type="ChEBI" id="CHEBI:64074"/>
        <dbReference type="ChEBI" id="CHEBI:64075"/>
        <dbReference type="EC" id="5.1.99.6"/>
    </reaction>
</comment>
<dbReference type="PANTHER" id="PTHR12592:SF0">
    <property type="entry name" value="ATP-DEPENDENT (S)-NAD(P)H-HYDRATE DEHYDRATASE"/>
    <property type="match status" value="1"/>
</dbReference>